<dbReference type="AlphaFoldDB" id="A0A9P4Q213"/>
<evidence type="ECO:0008006" key="4">
    <source>
        <dbReference type="Google" id="ProtNLM"/>
    </source>
</evidence>
<comment type="caution">
    <text evidence="2">The sequence shown here is derived from an EMBL/GenBank/DDBJ whole genome shotgun (WGS) entry which is preliminary data.</text>
</comment>
<evidence type="ECO:0000313" key="2">
    <source>
        <dbReference type="EMBL" id="KAF2719132.1"/>
    </source>
</evidence>
<protein>
    <recommendedName>
        <fullName evidence="4">Rpr2-domain-containing protein</fullName>
    </recommendedName>
</protein>
<dbReference type="OrthoDB" id="438080at2759"/>
<evidence type="ECO:0000313" key="3">
    <source>
        <dbReference type="Proteomes" id="UP000799441"/>
    </source>
</evidence>
<sequence length="205" mass="22880">MEVQRHTMRRLDYLRLASDHMLVRVPSLSGYLRAECSKVATKKDSAISIADKPVCRACGNTLIPGWSCRTRSLEEKRPSRSAKRERHVRLLQCNMCDSTLRVEQDRKAERKHFTVQTQDTGRPPAVRSDVMIEPKAAATASAEPRERMNTPEIRQDLKQPSALANSRRARNKKASLQAMLAKSKPSTPTSGGKGLGLDLGDFLKG</sequence>
<gene>
    <name evidence="2" type="ORF">K431DRAFT_287012</name>
</gene>
<organism evidence="2 3">
    <name type="scientific">Polychaeton citri CBS 116435</name>
    <dbReference type="NCBI Taxonomy" id="1314669"/>
    <lineage>
        <taxon>Eukaryota</taxon>
        <taxon>Fungi</taxon>
        <taxon>Dikarya</taxon>
        <taxon>Ascomycota</taxon>
        <taxon>Pezizomycotina</taxon>
        <taxon>Dothideomycetes</taxon>
        <taxon>Dothideomycetidae</taxon>
        <taxon>Capnodiales</taxon>
        <taxon>Capnodiaceae</taxon>
        <taxon>Polychaeton</taxon>
    </lineage>
</organism>
<feature type="compositionally biased region" description="Basic and acidic residues" evidence="1">
    <location>
        <begin position="143"/>
        <end position="157"/>
    </location>
</feature>
<proteinExistence type="predicted"/>
<accession>A0A9P4Q213</accession>
<dbReference type="GO" id="GO:0006396">
    <property type="term" value="P:RNA processing"/>
    <property type="evidence" value="ECO:0007669"/>
    <property type="project" value="InterPro"/>
</dbReference>
<dbReference type="InterPro" id="IPR007175">
    <property type="entry name" value="Rpr2/Snm1/Rpp21"/>
</dbReference>
<feature type="region of interest" description="Disordered" evidence="1">
    <location>
        <begin position="110"/>
        <end position="205"/>
    </location>
</feature>
<dbReference type="Pfam" id="PF04032">
    <property type="entry name" value="Rpr2"/>
    <property type="match status" value="1"/>
</dbReference>
<keyword evidence="3" id="KW-1185">Reference proteome</keyword>
<dbReference type="Gene3D" id="6.20.50.20">
    <property type="match status" value="1"/>
</dbReference>
<dbReference type="EMBL" id="MU003815">
    <property type="protein sequence ID" value="KAF2719132.1"/>
    <property type="molecule type" value="Genomic_DNA"/>
</dbReference>
<reference evidence="2" key="1">
    <citation type="journal article" date="2020" name="Stud. Mycol.">
        <title>101 Dothideomycetes genomes: a test case for predicting lifestyles and emergence of pathogens.</title>
        <authorList>
            <person name="Haridas S."/>
            <person name="Albert R."/>
            <person name="Binder M."/>
            <person name="Bloem J."/>
            <person name="Labutti K."/>
            <person name="Salamov A."/>
            <person name="Andreopoulos B."/>
            <person name="Baker S."/>
            <person name="Barry K."/>
            <person name="Bills G."/>
            <person name="Bluhm B."/>
            <person name="Cannon C."/>
            <person name="Castanera R."/>
            <person name="Culley D."/>
            <person name="Daum C."/>
            <person name="Ezra D."/>
            <person name="Gonzalez J."/>
            <person name="Henrissat B."/>
            <person name="Kuo A."/>
            <person name="Liang C."/>
            <person name="Lipzen A."/>
            <person name="Lutzoni F."/>
            <person name="Magnuson J."/>
            <person name="Mondo S."/>
            <person name="Nolan M."/>
            <person name="Ohm R."/>
            <person name="Pangilinan J."/>
            <person name="Park H.-J."/>
            <person name="Ramirez L."/>
            <person name="Alfaro M."/>
            <person name="Sun H."/>
            <person name="Tritt A."/>
            <person name="Yoshinaga Y."/>
            <person name="Zwiers L.-H."/>
            <person name="Turgeon B."/>
            <person name="Goodwin S."/>
            <person name="Spatafora J."/>
            <person name="Crous P."/>
            <person name="Grigoriev I."/>
        </authorList>
    </citation>
    <scope>NUCLEOTIDE SEQUENCE</scope>
    <source>
        <strain evidence="2">CBS 116435</strain>
    </source>
</reference>
<dbReference type="Proteomes" id="UP000799441">
    <property type="component" value="Unassembled WGS sequence"/>
</dbReference>
<name>A0A9P4Q213_9PEZI</name>
<evidence type="ECO:0000256" key="1">
    <source>
        <dbReference type="SAM" id="MobiDB-lite"/>
    </source>
</evidence>